<evidence type="ECO:0000256" key="4">
    <source>
        <dbReference type="ARBA" id="ARBA00022670"/>
    </source>
</evidence>
<protein>
    <submittedName>
        <fullName evidence="14">Stage IV sporulation protein FB</fullName>
        <ecNumber evidence="14">3.4.24.-</ecNumber>
    </submittedName>
</protein>
<dbReference type="GO" id="GO:0008237">
    <property type="term" value="F:metallopeptidase activity"/>
    <property type="evidence" value="ECO:0007669"/>
    <property type="project" value="UniProtKB-KW"/>
</dbReference>
<dbReference type="EMBL" id="JACHHB010000012">
    <property type="protein sequence ID" value="MBB5174381.1"/>
    <property type="molecule type" value="Genomic_DNA"/>
</dbReference>
<feature type="transmembrane region" description="Helical" evidence="12">
    <location>
        <begin position="50"/>
        <end position="71"/>
    </location>
</feature>
<feature type="domain" description="Peptidase M50" evidence="13">
    <location>
        <begin position="1"/>
        <end position="71"/>
    </location>
</feature>
<evidence type="ECO:0000256" key="12">
    <source>
        <dbReference type="SAM" id="Phobius"/>
    </source>
</evidence>
<sequence>MMFLIVFVHELGHTVAAMHFRWRIQKIELLPFGGVAHVDEHGNRPIREDFIVTIAGPLQHIWLMGLSFLLLPFDWWTTGDHAIFMFHNLTVLLFNLLPIWPLDGGKILFILYSYYAPFRMAYEQSLILSFILLVTMGAIALVQLPFHLNLWVVLAFLLFHHYIAWKQRSFTYMRFLLERYDIARNDEMVPRKERKTSADTTVIEAINMLHRCARYDFKIPSAGHTVREEDALNAYFDQKQRFVSLRDLAATPPIFDLK</sequence>
<evidence type="ECO:0000256" key="2">
    <source>
        <dbReference type="ARBA" id="ARBA00004141"/>
    </source>
</evidence>
<dbReference type="GO" id="GO:0046872">
    <property type="term" value="F:metal ion binding"/>
    <property type="evidence" value="ECO:0007669"/>
    <property type="project" value="UniProtKB-KW"/>
</dbReference>
<name>A0A840QSW7_9BACI</name>
<proteinExistence type="inferred from homology"/>
<evidence type="ECO:0000313" key="15">
    <source>
        <dbReference type="Proteomes" id="UP000551878"/>
    </source>
</evidence>
<keyword evidence="4" id="KW-0645">Protease</keyword>
<dbReference type="Proteomes" id="UP000551878">
    <property type="component" value="Unassembled WGS sequence"/>
</dbReference>
<keyword evidence="10" id="KW-0482">Metalloprotease</keyword>
<keyword evidence="7 14" id="KW-0378">Hydrolase</keyword>
<comment type="subcellular location">
    <subcellularLocation>
        <location evidence="2">Membrane</location>
        <topology evidence="2">Multi-pass membrane protein</topology>
    </subcellularLocation>
</comment>
<keyword evidence="9 12" id="KW-1133">Transmembrane helix</keyword>
<feature type="transmembrane region" description="Helical" evidence="12">
    <location>
        <begin position="91"/>
        <end position="114"/>
    </location>
</feature>
<dbReference type="PANTHER" id="PTHR39188:SF3">
    <property type="entry name" value="STAGE IV SPORULATION PROTEIN FB"/>
    <property type="match status" value="1"/>
</dbReference>
<evidence type="ECO:0000256" key="7">
    <source>
        <dbReference type="ARBA" id="ARBA00022801"/>
    </source>
</evidence>
<evidence type="ECO:0000313" key="14">
    <source>
        <dbReference type="EMBL" id="MBB5174381.1"/>
    </source>
</evidence>
<evidence type="ECO:0000256" key="8">
    <source>
        <dbReference type="ARBA" id="ARBA00022833"/>
    </source>
</evidence>
<accession>A0A840QSW7</accession>
<comment type="cofactor">
    <cofactor evidence="1">
        <name>Zn(2+)</name>
        <dbReference type="ChEBI" id="CHEBI:29105"/>
    </cofactor>
</comment>
<keyword evidence="15" id="KW-1185">Reference proteome</keyword>
<evidence type="ECO:0000259" key="13">
    <source>
        <dbReference type="Pfam" id="PF02163"/>
    </source>
</evidence>
<keyword evidence="5 12" id="KW-0812">Transmembrane</keyword>
<dbReference type="GO" id="GO:0006508">
    <property type="term" value="P:proteolysis"/>
    <property type="evidence" value="ECO:0007669"/>
    <property type="project" value="UniProtKB-KW"/>
</dbReference>
<keyword evidence="8" id="KW-0862">Zinc</keyword>
<evidence type="ECO:0000256" key="6">
    <source>
        <dbReference type="ARBA" id="ARBA00022723"/>
    </source>
</evidence>
<keyword evidence="6" id="KW-0479">Metal-binding</keyword>
<evidence type="ECO:0000256" key="11">
    <source>
        <dbReference type="ARBA" id="ARBA00023136"/>
    </source>
</evidence>
<dbReference type="InterPro" id="IPR008915">
    <property type="entry name" value="Peptidase_M50"/>
</dbReference>
<comment type="caution">
    <text evidence="14">The sequence shown here is derived from an EMBL/GenBank/DDBJ whole genome shotgun (WGS) entry which is preliminary data.</text>
</comment>
<organism evidence="14 15">
    <name type="scientific">Texcoconibacillus texcoconensis</name>
    <dbReference type="NCBI Taxonomy" id="1095777"/>
    <lineage>
        <taxon>Bacteria</taxon>
        <taxon>Bacillati</taxon>
        <taxon>Bacillota</taxon>
        <taxon>Bacilli</taxon>
        <taxon>Bacillales</taxon>
        <taxon>Bacillaceae</taxon>
        <taxon>Texcoconibacillus</taxon>
    </lineage>
</organism>
<keyword evidence="11 12" id="KW-0472">Membrane</keyword>
<dbReference type="Pfam" id="PF02163">
    <property type="entry name" value="Peptidase_M50"/>
    <property type="match status" value="2"/>
</dbReference>
<gene>
    <name evidence="14" type="ORF">HNQ41_002596</name>
</gene>
<reference evidence="14 15" key="1">
    <citation type="submission" date="2020-08" db="EMBL/GenBank/DDBJ databases">
        <title>Genomic Encyclopedia of Type Strains, Phase IV (KMG-IV): sequencing the most valuable type-strain genomes for metagenomic binning, comparative biology and taxonomic classification.</title>
        <authorList>
            <person name="Goeker M."/>
        </authorList>
    </citation>
    <scope>NUCLEOTIDE SEQUENCE [LARGE SCALE GENOMIC DNA]</scope>
    <source>
        <strain evidence="14 15">DSM 24696</strain>
    </source>
</reference>
<comment type="similarity">
    <text evidence="3">Belongs to the peptidase M50B family.</text>
</comment>
<dbReference type="AlphaFoldDB" id="A0A840QSW7"/>
<feature type="transmembrane region" description="Helical" evidence="12">
    <location>
        <begin position="148"/>
        <end position="165"/>
    </location>
</feature>
<dbReference type="GO" id="GO:0016020">
    <property type="term" value="C:membrane"/>
    <property type="evidence" value="ECO:0007669"/>
    <property type="project" value="UniProtKB-SubCell"/>
</dbReference>
<dbReference type="PANTHER" id="PTHR39188">
    <property type="entry name" value="MEMBRANE-ASSOCIATED ZINC METALLOPROTEASE M50B"/>
    <property type="match status" value="1"/>
</dbReference>
<evidence type="ECO:0000256" key="1">
    <source>
        <dbReference type="ARBA" id="ARBA00001947"/>
    </source>
</evidence>
<evidence type="ECO:0000256" key="5">
    <source>
        <dbReference type="ARBA" id="ARBA00022692"/>
    </source>
</evidence>
<feature type="transmembrane region" description="Helical" evidence="12">
    <location>
        <begin position="126"/>
        <end position="142"/>
    </location>
</feature>
<feature type="domain" description="Peptidase M50" evidence="13">
    <location>
        <begin position="83"/>
        <end position="116"/>
    </location>
</feature>
<dbReference type="EC" id="3.4.24.-" evidence="14"/>
<dbReference type="CDD" id="cd06161">
    <property type="entry name" value="S2P-M50_SpoIVFB"/>
    <property type="match status" value="1"/>
</dbReference>
<evidence type="ECO:0000256" key="10">
    <source>
        <dbReference type="ARBA" id="ARBA00023049"/>
    </source>
</evidence>
<evidence type="ECO:0000256" key="3">
    <source>
        <dbReference type="ARBA" id="ARBA00007931"/>
    </source>
</evidence>
<evidence type="ECO:0000256" key="9">
    <source>
        <dbReference type="ARBA" id="ARBA00022989"/>
    </source>
</evidence>